<organism evidence="1 2">
    <name type="scientific">Candidatus Kaiserbacteria bacterium CG10_big_fil_rev_8_21_14_0_10_45_20</name>
    <dbReference type="NCBI Taxonomy" id="1974607"/>
    <lineage>
        <taxon>Bacteria</taxon>
        <taxon>Candidatus Kaiseribacteriota</taxon>
    </lineage>
</organism>
<sequence length="89" mass="10285">MHEARREFLKKERRNPYILWPVVRDFNFLDYKAIVVDFQIIGDMPEEEWQNAITRARAEGFLGVAIVSSTGTVLYSQSFIGPCEEGDES</sequence>
<accession>A0A2H0UGL8</accession>
<comment type="caution">
    <text evidence="1">The sequence shown here is derived from an EMBL/GenBank/DDBJ whole genome shotgun (WGS) entry which is preliminary data.</text>
</comment>
<evidence type="ECO:0000313" key="2">
    <source>
        <dbReference type="Proteomes" id="UP000229315"/>
    </source>
</evidence>
<evidence type="ECO:0000313" key="1">
    <source>
        <dbReference type="EMBL" id="PIR85564.1"/>
    </source>
</evidence>
<dbReference type="Proteomes" id="UP000229315">
    <property type="component" value="Unassembled WGS sequence"/>
</dbReference>
<protein>
    <submittedName>
        <fullName evidence="1">Uncharacterized protein</fullName>
    </submittedName>
</protein>
<gene>
    <name evidence="1" type="ORF">COU15_00510</name>
</gene>
<proteinExistence type="predicted"/>
<name>A0A2H0UGL8_9BACT</name>
<reference evidence="2" key="1">
    <citation type="submission" date="2017-09" db="EMBL/GenBank/DDBJ databases">
        <title>Depth-based differentiation of microbial function through sediment-hosted aquifers and enrichment of novel symbionts in the deep terrestrial subsurface.</title>
        <authorList>
            <person name="Probst A.J."/>
            <person name="Ladd B."/>
            <person name="Jarett J.K."/>
            <person name="Geller-Mcgrath D.E."/>
            <person name="Sieber C.M.K."/>
            <person name="Emerson J.B."/>
            <person name="Anantharaman K."/>
            <person name="Thomas B.C."/>
            <person name="Malmstrom R."/>
            <person name="Stieglmeier M."/>
            <person name="Klingl A."/>
            <person name="Woyke T."/>
            <person name="Ryan C.M."/>
            <person name="Banfield J.F."/>
        </authorList>
    </citation>
    <scope>NUCLEOTIDE SEQUENCE [LARGE SCALE GENOMIC DNA]</scope>
</reference>
<dbReference type="AlphaFoldDB" id="A0A2H0UGL8"/>
<dbReference type="EMBL" id="PFBH01000001">
    <property type="protein sequence ID" value="PIR85564.1"/>
    <property type="molecule type" value="Genomic_DNA"/>
</dbReference>